<accession>A0ABV4D5J8</accession>
<dbReference type="EMBL" id="JBCLSQ010000002">
    <property type="protein sequence ID" value="MEY8537026.1"/>
    <property type="molecule type" value="Genomic_DNA"/>
</dbReference>
<evidence type="ECO:0000313" key="1">
    <source>
        <dbReference type="EMBL" id="MEY8537026.1"/>
    </source>
</evidence>
<name>A0ABV4D5J8_9LACT</name>
<evidence type="ECO:0000313" key="2">
    <source>
        <dbReference type="Proteomes" id="UP001565242"/>
    </source>
</evidence>
<protein>
    <submittedName>
        <fullName evidence="1">Lactococcin-A immunity protein</fullName>
    </submittedName>
</protein>
<gene>
    <name evidence="1" type="ORF">AALM99_01025</name>
</gene>
<dbReference type="InterPro" id="IPR015046">
    <property type="entry name" value="LciA_Immunity-like"/>
</dbReference>
<keyword evidence="2" id="KW-1185">Reference proteome</keyword>
<sequence>MKKIKKQFEAELLDKMNYLLSIELTLKESEALILAKKQLKAATYLPRVVSALKITLTPLALKQTMTKEMSDFYHFINKASSENKNLGGGLISSWGRIF</sequence>
<reference evidence="1 2" key="1">
    <citation type="submission" date="2024-03" db="EMBL/GenBank/DDBJ databases">
        <title>Mouse gut bacterial collection (mGBC) of GemPharmatech.</title>
        <authorList>
            <person name="He Y."/>
            <person name="Dong L."/>
            <person name="Wu D."/>
            <person name="Gao X."/>
            <person name="Lin Z."/>
        </authorList>
    </citation>
    <scope>NUCLEOTIDE SEQUENCE [LARGE SCALE GENOMIC DNA]</scope>
    <source>
        <strain evidence="1 2">20-218</strain>
    </source>
</reference>
<dbReference type="CDD" id="cd21059">
    <property type="entry name" value="LciA-like"/>
    <property type="match status" value="1"/>
</dbReference>
<dbReference type="RefSeq" id="WP_369917607.1">
    <property type="nucleotide sequence ID" value="NZ_JBCLSQ010000002.1"/>
</dbReference>
<dbReference type="Proteomes" id="UP001565242">
    <property type="component" value="Unassembled WGS sequence"/>
</dbReference>
<proteinExistence type="predicted"/>
<organism evidence="1 2">
    <name type="scientific">Lactococcus muris</name>
    <dbReference type="NCBI Taxonomy" id="2941330"/>
    <lineage>
        <taxon>Bacteria</taxon>
        <taxon>Bacillati</taxon>
        <taxon>Bacillota</taxon>
        <taxon>Bacilli</taxon>
        <taxon>Lactobacillales</taxon>
        <taxon>Streptococcaceae</taxon>
        <taxon>Lactococcus</taxon>
    </lineage>
</organism>
<dbReference type="Pfam" id="PF08951">
    <property type="entry name" value="EntA_Immun"/>
    <property type="match status" value="1"/>
</dbReference>
<comment type="caution">
    <text evidence="1">The sequence shown here is derived from an EMBL/GenBank/DDBJ whole genome shotgun (WGS) entry which is preliminary data.</text>
</comment>